<evidence type="ECO:0000256" key="10">
    <source>
        <dbReference type="SAM" id="Phobius"/>
    </source>
</evidence>
<dbReference type="GO" id="GO:0055085">
    <property type="term" value="P:transmembrane transport"/>
    <property type="evidence" value="ECO:0007669"/>
    <property type="project" value="InterPro"/>
</dbReference>
<evidence type="ECO:0000256" key="6">
    <source>
        <dbReference type="ARBA" id="ARBA00022692"/>
    </source>
</evidence>
<dbReference type="AlphaFoldDB" id="A0A848ITH0"/>
<evidence type="ECO:0000256" key="3">
    <source>
        <dbReference type="ARBA" id="ARBA00022448"/>
    </source>
</evidence>
<evidence type="ECO:0000256" key="2">
    <source>
        <dbReference type="ARBA" id="ARBA00006555"/>
    </source>
</evidence>
<evidence type="ECO:0000256" key="7">
    <source>
        <dbReference type="ARBA" id="ARBA00022927"/>
    </source>
</evidence>
<comment type="subcellular location">
    <subcellularLocation>
        <location evidence="1">Cell inner membrane</location>
        <topology evidence="1">Single-pass membrane protein</topology>
        <orientation evidence="1">Periplasmic side</orientation>
    </subcellularLocation>
</comment>
<dbReference type="GO" id="GO:0098797">
    <property type="term" value="C:plasma membrane protein complex"/>
    <property type="evidence" value="ECO:0007669"/>
    <property type="project" value="TreeGrafter"/>
</dbReference>
<keyword evidence="4" id="KW-1003">Cell membrane</keyword>
<feature type="domain" description="TonB C-terminal" evidence="11">
    <location>
        <begin position="182"/>
        <end position="273"/>
    </location>
</feature>
<dbReference type="PROSITE" id="PS52015">
    <property type="entry name" value="TONB_CTD"/>
    <property type="match status" value="1"/>
</dbReference>
<keyword evidence="9 10" id="KW-0472">Membrane</keyword>
<evidence type="ECO:0000259" key="11">
    <source>
        <dbReference type="PROSITE" id="PS52015"/>
    </source>
</evidence>
<dbReference type="SUPFAM" id="SSF74653">
    <property type="entry name" value="TolA/TonB C-terminal domain"/>
    <property type="match status" value="1"/>
</dbReference>
<evidence type="ECO:0000256" key="1">
    <source>
        <dbReference type="ARBA" id="ARBA00004383"/>
    </source>
</evidence>
<dbReference type="EMBL" id="JABBNU010000003">
    <property type="protein sequence ID" value="NMM47773.1"/>
    <property type="molecule type" value="Genomic_DNA"/>
</dbReference>
<dbReference type="RefSeq" id="WP_169678634.1">
    <property type="nucleotide sequence ID" value="NZ_JABBNU010000003.1"/>
</dbReference>
<dbReference type="PANTHER" id="PTHR33446:SF2">
    <property type="entry name" value="PROTEIN TONB"/>
    <property type="match status" value="1"/>
</dbReference>
<reference evidence="12 13" key="1">
    <citation type="submission" date="2020-04" db="EMBL/GenBank/DDBJ databases">
        <title>Flammeovirgaceae bacterium KN852 isolated from deep sea.</title>
        <authorList>
            <person name="Zhang D.-C."/>
        </authorList>
    </citation>
    <scope>NUCLEOTIDE SEQUENCE [LARGE SCALE GENOMIC DNA]</scope>
    <source>
        <strain evidence="12 13">KN852</strain>
    </source>
</reference>
<feature type="transmembrane region" description="Helical" evidence="10">
    <location>
        <begin position="49"/>
        <end position="67"/>
    </location>
</feature>
<keyword evidence="3" id="KW-0813">Transport</keyword>
<keyword evidence="5" id="KW-0997">Cell inner membrane</keyword>
<dbReference type="InterPro" id="IPR006260">
    <property type="entry name" value="TonB/TolA_C"/>
</dbReference>
<name>A0A848ITH0_9BACT</name>
<evidence type="ECO:0000313" key="12">
    <source>
        <dbReference type="EMBL" id="NMM47773.1"/>
    </source>
</evidence>
<keyword evidence="6 10" id="KW-0812">Transmembrane</keyword>
<keyword evidence="7" id="KW-0653">Protein transport</keyword>
<comment type="caution">
    <text evidence="12">The sequence shown here is derived from an EMBL/GenBank/DDBJ whole genome shotgun (WGS) entry which is preliminary data.</text>
</comment>
<dbReference type="InterPro" id="IPR037682">
    <property type="entry name" value="TonB_C"/>
</dbReference>
<comment type="similarity">
    <text evidence="2">Belongs to the TonB family.</text>
</comment>
<dbReference type="GO" id="GO:0031992">
    <property type="term" value="F:energy transducer activity"/>
    <property type="evidence" value="ECO:0007669"/>
    <property type="project" value="TreeGrafter"/>
</dbReference>
<dbReference type="Gene3D" id="3.30.1150.10">
    <property type="match status" value="1"/>
</dbReference>
<sequence length="273" mass="31080">MRSKIDIKDTEYKISDREIESKMDFDSVVDNYRNHVLDNSITRRLSIRFSIIIGIITLIISGVLYFGSKTEVELSENLNKGPLMEIDSLNEKLLEGSEGNRDTVIVKNHYSNTEDKINIELDSSGEGIPENKLNFNSKKVTTRVKSSDFDSPKSQKTVPIKSIPKQEDKKAESVYTNAKPLYGNHELKRYFDQNLVYPPLALKDSIEGLVKIQFSINTDSTISNIIVVESLGEVFDDEAIRLIKNMPKWIPAMKDSQPVKSEVRIPFTFTIEK</sequence>
<evidence type="ECO:0000256" key="5">
    <source>
        <dbReference type="ARBA" id="ARBA00022519"/>
    </source>
</evidence>
<accession>A0A848ITH0</accession>
<gene>
    <name evidence="12" type="ORF">HH304_05125</name>
</gene>
<proteinExistence type="inferred from homology"/>
<organism evidence="12 13">
    <name type="scientific">Marinigracilibium pacificum</name>
    <dbReference type="NCBI Taxonomy" id="2729599"/>
    <lineage>
        <taxon>Bacteria</taxon>
        <taxon>Pseudomonadati</taxon>
        <taxon>Bacteroidota</taxon>
        <taxon>Cytophagia</taxon>
        <taxon>Cytophagales</taxon>
        <taxon>Flammeovirgaceae</taxon>
        <taxon>Marinigracilibium</taxon>
    </lineage>
</organism>
<keyword evidence="13" id="KW-1185">Reference proteome</keyword>
<evidence type="ECO:0000256" key="8">
    <source>
        <dbReference type="ARBA" id="ARBA00022989"/>
    </source>
</evidence>
<dbReference type="Proteomes" id="UP000559010">
    <property type="component" value="Unassembled WGS sequence"/>
</dbReference>
<dbReference type="GO" id="GO:0015031">
    <property type="term" value="P:protein transport"/>
    <property type="evidence" value="ECO:0007669"/>
    <property type="project" value="UniProtKB-KW"/>
</dbReference>
<dbReference type="PANTHER" id="PTHR33446">
    <property type="entry name" value="PROTEIN TONB-RELATED"/>
    <property type="match status" value="1"/>
</dbReference>
<dbReference type="Pfam" id="PF03544">
    <property type="entry name" value="TonB_C"/>
    <property type="match status" value="1"/>
</dbReference>
<evidence type="ECO:0000256" key="4">
    <source>
        <dbReference type="ARBA" id="ARBA00022475"/>
    </source>
</evidence>
<evidence type="ECO:0000313" key="13">
    <source>
        <dbReference type="Proteomes" id="UP000559010"/>
    </source>
</evidence>
<protein>
    <submittedName>
        <fullName evidence="12">Energy transducer TonB</fullName>
    </submittedName>
</protein>
<keyword evidence="8 10" id="KW-1133">Transmembrane helix</keyword>
<dbReference type="NCBIfam" id="TIGR01352">
    <property type="entry name" value="tonB_Cterm"/>
    <property type="match status" value="1"/>
</dbReference>
<evidence type="ECO:0000256" key="9">
    <source>
        <dbReference type="ARBA" id="ARBA00023136"/>
    </source>
</evidence>
<dbReference type="InterPro" id="IPR051045">
    <property type="entry name" value="TonB-dependent_transducer"/>
</dbReference>